<organism evidence="2 3">
    <name type="scientific">Pricia mediterranea</name>
    <dbReference type="NCBI Taxonomy" id="3076079"/>
    <lineage>
        <taxon>Bacteria</taxon>
        <taxon>Pseudomonadati</taxon>
        <taxon>Bacteroidota</taxon>
        <taxon>Flavobacteriia</taxon>
        <taxon>Flavobacteriales</taxon>
        <taxon>Flavobacteriaceae</taxon>
        <taxon>Pricia</taxon>
    </lineage>
</organism>
<gene>
    <name evidence="2" type="ORF">RQM65_13855</name>
</gene>
<dbReference type="Pfam" id="PF08818">
    <property type="entry name" value="DUF1801"/>
    <property type="match status" value="1"/>
</dbReference>
<accession>A0ABU3L7M5</accession>
<proteinExistence type="predicted"/>
<protein>
    <submittedName>
        <fullName evidence="2">DUF1801 domain-containing protein</fullName>
    </submittedName>
</protein>
<dbReference type="SUPFAM" id="SSF159888">
    <property type="entry name" value="YdhG-like"/>
    <property type="match status" value="1"/>
</dbReference>
<evidence type="ECO:0000313" key="2">
    <source>
        <dbReference type="EMBL" id="MDT7829754.1"/>
    </source>
</evidence>
<dbReference type="Gene3D" id="3.90.1150.200">
    <property type="match status" value="1"/>
</dbReference>
<comment type="caution">
    <text evidence="2">The sequence shown here is derived from an EMBL/GenBank/DDBJ whole genome shotgun (WGS) entry which is preliminary data.</text>
</comment>
<evidence type="ECO:0000259" key="1">
    <source>
        <dbReference type="Pfam" id="PF08818"/>
    </source>
</evidence>
<sequence length="121" mass="13977">MEESEKIEAYYTAEHRFKDGIALLRNLAGKTIATETFKWHTPTYTVGGKNVFWISRFKNHFSIGFFNGVSLSDPDGLLETAQPGKTKAMRHWKFKSATDIDEKTVLIYMREAIENQEKELK</sequence>
<reference evidence="2 3" key="1">
    <citation type="submission" date="2023-09" db="EMBL/GenBank/DDBJ databases">
        <title>Novel taxa isolated from Blanes Bay.</title>
        <authorList>
            <person name="Rey-Velasco X."/>
            <person name="Lucena T."/>
        </authorList>
    </citation>
    <scope>NUCLEOTIDE SEQUENCE [LARGE SCALE GENOMIC DNA]</scope>
    <source>
        <strain evidence="2 3">S334</strain>
    </source>
</reference>
<dbReference type="InterPro" id="IPR014922">
    <property type="entry name" value="YdhG-like"/>
</dbReference>
<feature type="domain" description="YdhG-like" evidence="1">
    <location>
        <begin position="20"/>
        <end position="113"/>
    </location>
</feature>
<evidence type="ECO:0000313" key="3">
    <source>
        <dbReference type="Proteomes" id="UP001250656"/>
    </source>
</evidence>
<keyword evidence="3" id="KW-1185">Reference proteome</keyword>
<name>A0ABU3L7M5_9FLAO</name>
<dbReference type="Proteomes" id="UP001250656">
    <property type="component" value="Unassembled WGS sequence"/>
</dbReference>
<dbReference type="EMBL" id="JAVTTP010000001">
    <property type="protein sequence ID" value="MDT7829754.1"/>
    <property type="molecule type" value="Genomic_DNA"/>
</dbReference>
<dbReference type="RefSeq" id="WP_314015906.1">
    <property type="nucleotide sequence ID" value="NZ_JAVTTP010000001.1"/>
</dbReference>